<accession>A0A7M1R2M0</accession>
<keyword evidence="2" id="KW-1133">Transmembrane helix</keyword>
<feature type="compositionally biased region" description="Polar residues" evidence="1">
    <location>
        <begin position="106"/>
        <end position="116"/>
    </location>
</feature>
<dbReference type="InterPro" id="IPR021401">
    <property type="entry name" value="DUF3040"/>
</dbReference>
<name>A0A7M1R2M0_9ACTO</name>
<dbReference type="RefSeq" id="WP_197554909.1">
    <property type="nucleotide sequence ID" value="NZ_CP063212.1"/>
</dbReference>
<feature type="transmembrane region" description="Helical" evidence="2">
    <location>
        <begin position="68"/>
        <end position="86"/>
    </location>
</feature>
<protein>
    <submittedName>
        <fullName evidence="3">DUF3040 domain-containing protein</fullName>
    </submittedName>
</protein>
<keyword evidence="2" id="KW-0812">Transmembrane</keyword>
<dbReference type="AlphaFoldDB" id="A0A7M1R2M0"/>
<gene>
    <name evidence="3" type="ORF">INS90_03940</name>
</gene>
<evidence type="ECO:0000313" key="3">
    <source>
        <dbReference type="EMBL" id="QOR48428.1"/>
    </source>
</evidence>
<keyword evidence="2" id="KW-0472">Membrane</keyword>
<dbReference type="Proteomes" id="UP000594961">
    <property type="component" value="Chromosome"/>
</dbReference>
<sequence>MALSDYERKMLEQLEAQLADDDPTLAQSLATDEHGPMATAFSPKHLVIGLIVAVLGLLIVLGGVAAEIILVGVLGFVVVFAGLWYLSEGVTKVAVPAGGQAPRRSQGPSFMEQQMEQWRKRQQG</sequence>
<organism evidence="3 4">
    <name type="scientific">Trueperella pecoris</name>
    <dbReference type="NCBI Taxonomy" id="2733571"/>
    <lineage>
        <taxon>Bacteria</taxon>
        <taxon>Bacillati</taxon>
        <taxon>Actinomycetota</taxon>
        <taxon>Actinomycetes</taxon>
        <taxon>Actinomycetales</taxon>
        <taxon>Actinomycetaceae</taxon>
        <taxon>Trueperella</taxon>
    </lineage>
</organism>
<feature type="region of interest" description="Disordered" evidence="1">
    <location>
        <begin position="98"/>
        <end position="124"/>
    </location>
</feature>
<proteinExistence type="predicted"/>
<feature type="transmembrane region" description="Helical" evidence="2">
    <location>
        <begin position="46"/>
        <end position="62"/>
    </location>
</feature>
<evidence type="ECO:0000256" key="1">
    <source>
        <dbReference type="SAM" id="MobiDB-lite"/>
    </source>
</evidence>
<dbReference type="Pfam" id="PF11239">
    <property type="entry name" value="DUF3040"/>
    <property type="match status" value="1"/>
</dbReference>
<evidence type="ECO:0000256" key="2">
    <source>
        <dbReference type="SAM" id="Phobius"/>
    </source>
</evidence>
<dbReference type="EMBL" id="CP063212">
    <property type="protein sequence ID" value="QOR48428.1"/>
    <property type="molecule type" value="Genomic_DNA"/>
</dbReference>
<reference evidence="3 4" key="1">
    <citation type="submission" date="2020-10" db="EMBL/GenBank/DDBJ databases">
        <title>Trueperella pecoris sp. nov. isolated from bovine and porcine specimens.</title>
        <authorList>
            <person name="Schoenecker L."/>
            <person name="Schnydrig P."/>
            <person name="Brodard I."/>
            <person name="Thomann A."/>
            <person name="Hemphill A."/>
            <person name="Rodriguez-Campos S."/>
            <person name="Perreten V."/>
            <person name="Jores J."/>
            <person name="Kittl S."/>
        </authorList>
    </citation>
    <scope>NUCLEOTIDE SEQUENCE [LARGE SCALE GENOMIC DNA]</scope>
    <source>
        <strain evidence="3 4">19OD0592</strain>
    </source>
</reference>
<evidence type="ECO:0000313" key="4">
    <source>
        <dbReference type="Proteomes" id="UP000594961"/>
    </source>
</evidence>